<sequence>MAPTTHNPANTPKAVPTPQVQEALDARDALAAALSRASIQLPAMDIRTPWLDDREAEASYALVNLGICSAPVAHALAAAIMNGLAT</sequence>
<organism evidence="1 2">
    <name type="scientific">Streptomyces gobitricini</name>
    <dbReference type="NCBI Taxonomy" id="68211"/>
    <lineage>
        <taxon>Bacteria</taxon>
        <taxon>Bacillati</taxon>
        <taxon>Actinomycetota</taxon>
        <taxon>Actinomycetes</taxon>
        <taxon>Kitasatosporales</taxon>
        <taxon>Streptomycetaceae</taxon>
        <taxon>Streptomyces</taxon>
    </lineage>
</organism>
<proteinExistence type="predicted"/>
<keyword evidence="2" id="KW-1185">Reference proteome</keyword>
<dbReference type="EMBL" id="BAAASR010000013">
    <property type="protein sequence ID" value="GAA2489791.1"/>
    <property type="molecule type" value="Genomic_DNA"/>
</dbReference>
<reference evidence="1 2" key="1">
    <citation type="journal article" date="2019" name="Int. J. Syst. Evol. Microbiol.">
        <title>The Global Catalogue of Microorganisms (GCM) 10K type strain sequencing project: providing services to taxonomists for standard genome sequencing and annotation.</title>
        <authorList>
            <consortium name="The Broad Institute Genomics Platform"/>
            <consortium name="The Broad Institute Genome Sequencing Center for Infectious Disease"/>
            <person name="Wu L."/>
            <person name="Ma J."/>
        </authorList>
    </citation>
    <scope>NUCLEOTIDE SEQUENCE [LARGE SCALE GENOMIC DNA]</scope>
    <source>
        <strain evidence="1 2">JCM 5062</strain>
    </source>
</reference>
<comment type="caution">
    <text evidence="1">The sequence shown here is derived from an EMBL/GenBank/DDBJ whole genome shotgun (WGS) entry which is preliminary data.</text>
</comment>
<name>A0ABN3LV80_9ACTN</name>
<protein>
    <submittedName>
        <fullName evidence="1">Uncharacterized protein</fullName>
    </submittedName>
</protein>
<dbReference type="Proteomes" id="UP001499942">
    <property type="component" value="Unassembled WGS sequence"/>
</dbReference>
<dbReference type="RefSeq" id="WP_344359549.1">
    <property type="nucleotide sequence ID" value="NZ_BAAASR010000013.1"/>
</dbReference>
<evidence type="ECO:0000313" key="2">
    <source>
        <dbReference type="Proteomes" id="UP001499942"/>
    </source>
</evidence>
<accession>A0ABN3LV80</accession>
<evidence type="ECO:0000313" key="1">
    <source>
        <dbReference type="EMBL" id="GAA2489791.1"/>
    </source>
</evidence>
<gene>
    <name evidence="1" type="ORF">GCM10010393_21860</name>
</gene>